<reference evidence="2" key="1">
    <citation type="submission" date="2022-11" db="EMBL/GenBank/DDBJ databases">
        <authorList>
            <person name="Scott C."/>
            <person name="Bruce N."/>
        </authorList>
    </citation>
    <scope>NUCLEOTIDE SEQUENCE</scope>
</reference>
<name>A0A9P1HB54_9PEZI</name>
<accession>A0A9P1HB54</accession>
<comment type="caution">
    <text evidence="2">The sequence shown here is derived from an EMBL/GenBank/DDBJ whole genome shotgun (WGS) entry which is preliminary data.</text>
</comment>
<feature type="region of interest" description="Disordered" evidence="1">
    <location>
        <begin position="67"/>
        <end position="98"/>
    </location>
</feature>
<evidence type="ECO:0000313" key="2">
    <source>
        <dbReference type="EMBL" id="CAI4218540.1"/>
    </source>
</evidence>
<dbReference type="Proteomes" id="UP000838763">
    <property type="component" value="Unassembled WGS sequence"/>
</dbReference>
<proteinExistence type="predicted"/>
<evidence type="ECO:0000313" key="3">
    <source>
        <dbReference type="Proteomes" id="UP000838763"/>
    </source>
</evidence>
<gene>
    <name evidence="2" type="ORF">PPNO1_LOCUS8122</name>
</gene>
<organism evidence="2 3">
    <name type="scientific">Parascedosporium putredinis</name>
    <dbReference type="NCBI Taxonomy" id="1442378"/>
    <lineage>
        <taxon>Eukaryota</taxon>
        <taxon>Fungi</taxon>
        <taxon>Dikarya</taxon>
        <taxon>Ascomycota</taxon>
        <taxon>Pezizomycotina</taxon>
        <taxon>Sordariomycetes</taxon>
        <taxon>Hypocreomycetidae</taxon>
        <taxon>Microascales</taxon>
        <taxon>Microascaceae</taxon>
        <taxon>Parascedosporium</taxon>
    </lineage>
</organism>
<sequence length="98" mass="10762">MQTMQHSGGFLMVRWKNGPHTLKLVASPAGTRVRRVVPRTIEATLSIEPPRFGAFDRERTVGEMVRAAPSFASQKRGRTPEGQKSPGGPVPPRLKLTT</sequence>
<evidence type="ECO:0000256" key="1">
    <source>
        <dbReference type="SAM" id="MobiDB-lite"/>
    </source>
</evidence>
<dbReference type="AlphaFoldDB" id="A0A9P1HB54"/>
<dbReference type="EMBL" id="CALLCH030000018">
    <property type="protein sequence ID" value="CAI4218540.1"/>
    <property type="molecule type" value="Genomic_DNA"/>
</dbReference>
<protein>
    <submittedName>
        <fullName evidence="2">Uncharacterized protein</fullName>
    </submittedName>
</protein>
<keyword evidence="3" id="KW-1185">Reference proteome</keyword>